<dbReference type="PIRSF" id="PIRSF000862">
    <property type="entry name" value="Steryl_ester_lip"/>
    <property type="match status" value="1"/>
</dbReference>
<sequence>MIGRFLFVYIVYGLVAHENAQIHSGTTSQTVEKIRADGFPAETHSVTTSDGYILAMHRIPHGRGAVDSDVKRPVVFLMHGLMGASNQYIMLGANNSFAYNLADEGFDVWMGNARGNSYSRKHITLDPDHNTQRLQFFDFTFEEIGMHDLPAMIDYALNYTESSQLHYIGHSQGGTVFLVLTSLTPQYNSKIASAHLLAGVGYQAYFPNEMLSELAVDVDSIYALATAMGIVELYPDLFLSQSRTNGYRMSDYCTGDLEQRHMCDLFGIRQILRSSSSAAQEFTPSGASLKQVAHYGQNIRDKLFRRYHFGSESNQVQYGLAEPPPYNLSLISCKVTMHYSMNDTLLYEKDVLTMVEDMPNAIARRVARESFDHSDYVTALDAKELVTDFIINDIKNTLIDGAPGSASKTFLNTYLSLCSLIMIFISSTKVFCF</sequence>
<dbReference type="GO" id="GO:0016788">
    <property type="term" value="F:hydrolase activity, acting on ester bonds"/>
    <property type="evidence" value="ECO:0007669"/>
    <property type="project" value="InterPro"/>
</dbReference>
<dbReference type="FunFam" id="3.40.50.1820:FF:000179">
    <property type="entry name" value="Lipase"/>
    <property type="match status" value="1"/>
</dbReference>
<protein>
    <recommendedName>
        <fullName evidence="2">Lipase</fullName>
    </recommendedName>
</protein>
<dbReference type="InterPro" id="IPR029058">
    <property type="entry name" value="AB_hydrolase_fold"/>
</dbReference>
<organism evidence="6 7">
    <name type="scientific">Arctia plantaginis</name>
    <name type="common">Wood tiger moth</name>
    <name type="synonym">Phalaena plantaginis</name>
    <dbReference type="NCBI Taxonomy" id="874455"/>
    <lineage>
        <taxon>Eukaryota</taxon>
        <taxon>Metazoa</taxon>
        <taxon>Ecdysozoa</taxon>
        <taxon>Arthropoda</taxon>
        <taxon>Hexapoda</taxon>
        <taxon>Insecta</taxon>
        <taxon>Pterygota</taxon>
        <taxon>Neoptera</taxon>
        <taxon>Endopterygota</taxon>
        <taxon>Lepidoptera</taxon>
        <taxon>Glossata</taxon>
        <taxon>Ditrysia</taxon>
        <taxon>Noctuoidea</taxon>
        <taxon>Erebidae</taxon>
        <taxon>Arctiinae</taxon>
        <taxon>Arctia</taxon>
    </lineage>
</organism>
<evidence type="ECO:0000256" key="1">
    <source>
        <dbReference type="ARBA" id="ARBA00010701"/>
    </source>
</evidence>
<dbReference type="InterPro" id="IPR006693">
    <property type="entry name" value="AB_hydrolase_lipase"/>
</dbReference>
<keyword evidence="4" id="KW-0732">Signal</keyword>
<keyword evidence="2" id="KW-0443">Lipid metabolism</keyword>
<keyword evidence="7" id="KW-1185">Reference proteome</keyword>
<evidence type="ECO:0000256" key="4">
    <source>
        <dbReference type="SAM" id="SignalP"/>
    </source>
</evidence>
<feature type="active site" description="Nucleophile" evidence="3">
    <location>
        <position position="171"/>
    </location>
</feature>
<feature type="active site" description="Charge relay system" evidence="3">
    <location>
        <position position="373"/>
    </location>
</feature>
<dbReference type="Gene3D" id="3.40.50.1820">
    <property type="entry name" value="alpha/beta hydrolase"/>
    <property type="match status" value="1"/>
</dbReference>
<feature type="chain" id="PRO_5035746356" description="Lipase" evidence="4">
    <location>
        <begin position="17"/>
        <end position="433"/>
    </location>
</feature>
<dbReference type="InterPro" id="IPR025483">
    <property type="entry name" value="Lipase_euk"/>
</dbReference>
<keyword evidence="2" id="KW-0442">Lipid degradation</keyword>
<dbReference type="GO" id="GO:0016042">
    <property type="term" value="P:lipid catabolic process"/>
    <property type="evidence" value="ECO:0007669"/>
    <property type="project" value="UniProtKB-KW"/>
</dbReference>
<feature type="domain" description="Partial AB-hydrolase lipase" evidence="5">
    <location>
        <begin position="32"/>
        <end position="90"/>
    </location>
</feature>
<evidence type="ECO:0000313" key="7">
    <source>
        <dbReference type="Proteomes" id="UP000494106"/>
    </source>
</evidence>
<feature type="signal peptide" evidence="4">
    <location>
        <begin position="1"/>
        <end position="16"/>
    </location>
</feature>
<dbReference type="Proteomes" id="UP000494106">
    <property type="component" value="Unassembled WGS sequence"/>
</dbReference>
<dbReference type="SUPFAM" id="SSF53474">
    <property type="entry name" value="alpha/beta-Hydrolases"/>
    <property type="match status" value="1"/>
</dbReference>
<keyword evidence="2" id="KW-0378">Hydrolase</keyword>
<evidence type="ECO:0000313" key="6">
    <source>
        <dbReference type="EMBL" id="CAB3239684.1"/>
    </source>
</evidence>
<evidence type="ECO:0000256" key="3">
    <source>
        <dbReference type="PIRSR" id="PIRSR000862-1"/>
    </source>
</evidence>
<gene>
    <name evidence="6" type="ORF">APLA_LOCUS7906</name>
</gene>
<dbReference type="OrthoDB" id="9974421at2759"/>
<reference evidence="6 7" key="1">
    <citation type="submission" date="2020-04" db="EMBL/GenBank/DDBJ databases">
        <authorList>
            <person name="Wallbank WR R."/>
            <person name="Pardo Diaz C."/>
            <person name="Kozak K."/>
            <person name="Martin S."/>
            <person name="Jiggins C."/>
            <person name="Moest M."/>
            <person name="Warren A I."/>
            <person name="Byers J.R.P. K."/>
            <person name="Montejo-Kovacevich G."/>
            <person name="Yen C E."/>
        </authorList>
    </citation>
    <scope>NUCLEOTIDE SEQUENCE [LARGE SCALE GENOMIC DNA]</scope>
</reference>
<comment type="similarity">
    <text evidence="1 2">Belongs to the AB hydrolase superfamily. Lipase family.</text>
</comment>
<dbReference type="PANTHER" id="PTHR11005">
    <property type="entry name" value="LYSOSOMAL ACID LIPASE-RELATED"/>
    <property type="match status" value="1"/>
</dbReference>
<name>A0A8S1A1P9_ARCPL</name>
<dbReference type="EMBL" id="CADEBC010000503">
    <property type="protein sequence ID" value="CAB3239684.1"/>
    <property type="molecule type" value="Genomic_DNA"/>
</dbReference>
<evidence type="ECO:0000256" key="2">
    <source>
        <dbReference type="PIRNR" id="PIRNR000862"/>
    </source>
</evidence>
<proteinExistence type="inferred from homology"/>
<dbReference type="Pfam" id="PF04083">
    <property type="entry name" value="Abhydro_lipase"/>
    <property type="match status" value="1"/>
</dbReference>
<evidence type="ECO:0000259" key="5">
    <source>
        <dbReference type="Pfam" id="PF04083"/>
    </source>
</evidence>
<accession>A0A8S1A1P9</accession>
<feature type="active site" description="Charge relay system" evidence="3">
    <location>
        <position position="343"/>
    </location>
</feature>
<dbReference type="AlphaFoldDB" id="A0A8S1A1P9"/>
<comment type="caution">
    <text evidence="6">The sequence shown here is derived from an EMBL/GenBank/DDBJ whole genome shotgun (WGS) entry which is preliminary data.</text>
</comment>